<evidence type="ECO:0000313" key="1">
    <source>
        <dbReference type="EMBL" id="CAA9377510.1"/>
    </source>
</evidence>
<dbReference type="AlphaFoldDB" id="A0A6J4N4P0"/>
<dbReference type="EMBL" id="CADCTR010002995">
    <property type="protein sequence ID" value="CAA9377510.1"/>
    <property type="molecule type" value="Genomic_DNA"/>
</dbReference>
<name>A0A6J4N4P0_9CHLR</name>
<sequence length="59" mass="6839">MLNRQCLDRRIPDQEVLTAEVAAWEEERNATGATINWRFTTADARIKLKHLYPSLEPAK</sequence>
<reference evidence="1" key="1">
    <citation type="submission" date="2020-02" db="EMBL/GenBank/DDBJ databases">
        <authorList>
            <person name="Meier V. D."/>
        </authorList>
    </citation>
    <scope>NUCLEOTIDE SEQUENCE</scope>
    <source>
        <strain evidence="1">AVDCRST_MAG93</strain>
    </source>
</reference>
<protein>
    <submittedName>
        <fullName evidence="1">Mobile element protein</fullName>
    </submittedName>
</protein>
<proteinExistence type="predicted"/>
<gene>
    <name evidence="1" type="ORF">AVDCRST_MAG93-8931</name>
</gene>
<accession>A0A6J4N4P0</accession>
<organism evidence="1">
    <name type="scientific">uncultured Chloroflexia bacterium</name>
    <dbReference type="NCBI Taxonomy" id="1672391"/>
    <lineage>
        <taxon>Bacteria</taxon>
        <taxon>Bacillati</taxon>
        <taxon>Chloroflexota</taxon>
        <taxon>Chloroflexia</taxon>
        <taxon>environmental samples</taxon>
    </lineage>
</organism>